<dbReference type="GO" id="GO:0000139">
    <property type="term" value="C:Golgi membrane"/>
    <property type="evidence" value="ECO:0007669"/>
    <property type="project" value="UniProtKB-SubCell"/>
</dbReference>
<evidence type="ECO:0000313" key="16">
    <source>
        <dbReference type="Proteomes" id="UP000836841"/>
    </source>
</evidence>
<evidence type="ECO:0000256" key="7">
    <source>
        <dbReference type="ARBA" id="ARBA00022989"/>
    </source>
</evidence>
<evidence type="ECO:0000256" key="5">
    <source>
        <dbReference type="ARBA" id="ARBA00022692"/>
    </source>
</evidence>
<dbReference type="EMBL" id="OU466860">
    <property type="protein sequence ID" value="CAH2058943.1"/>
    <property type="molecule type" value="Genomic_DNA"/>
</dbReference>
<keyword evidence="11 13" id="KW-0961">Cell wall biogenesis/degradation</keyword>
<dbReference type="Gene3D" id="3.90.550.10">
    <property type="entry name" value="Spore Coat Polysaccharide Biosynthesis Protein SpsA, Chain A"/>
    <property type="match status" value="1"/>
</dbReference>
<dbReference type="GO" id="GO:0015018">
    <property type="term" value="F:galactosylgalactosylxylosylprotein 3-beta-glucuronosyltransferase activity"/>
    <property type="evidence" value="ECO:0007669"/>
    <property type="project" value="InterPro"/>
</dbReference>
<evidence type="ECO:0000256" key="2">
    <source>
        <dbReference type="ARBA" id="ARBA00007706"/>
    </source>
</evidence>
<evidence type="ECO:0000256" key="10">
    <source>
        <dbReference type="ARBA" id="ARBA00023180"/>
    </source>
</evidence>
<evidence type="ECO:0000256" key="11">
    <source>
        <dbReference type="ARBA" id="ARBA00023316"/>
    </source>
</evidence>
<dbReference type="Proteomes" id="UP000836841">
    <property type="component" value="Chromosome 4"/>
</dbReference>
<dbReference type="AlphaFoldDB" id="A0AAU9SA59"/>
<feature type="compositionally biased region" description="Basic and acidic residues" evidence="14">
    <location>
        <begin position="109"/>
        <end position="121"/>
    </location>
</feature>
<keyword evidence="7 13" id="KW-1133">Transmembrane helix</keyword>
<name>A0AAU9SA59_THLAR</name>
<keyword evidence="4 13" id="KW-0808">Transferase</keyword>
<keyword evidence="8 13" id="KW-0333">Golgi apparatus</keyword>
<feature type="site" description="Interaction with galactose moiety of substrate glycoprotein" evidence="12">
    <location>
        <position position="270"/>
    </location>
</feature>
<evidence type="ECO:0000256" key="4">
    <source>
        <dbReference type="ARBA" id="ARBA00022679"/>
    </source>
</evidence>
<feature type="region of interest" description="Disordered" evidence="14">
    <location>
        <begin position="102"/>
        <end position="126"/>
    </location>
</feature>
<reference evidence="15 16" key="1">
    <citation type="submission" date="2022-03" db="EMBL/GenBank/DDBJ databases">
        <authorList>
            <person name="Nunn A."/>
            <person name="Chopra R."/>
            <person name="Nunn A."/>
            <person name="Contreras Garrido A."/>
        </authorList>
    </citation>
    <scope>NUCLEOTIDE SEQUENCE [LARGE SCALE GENOMIC DNA]</scope>
</reference>
<evidence type="ECO:0000256" key="13">
    <source>
        <dbReference type="RuleBase" id="RU363127"/>
    </source>
</evidence>
<evidence type="ECO:0000256" key="3">
    <source>
        <dbReference type="ARBA" id="ARBA00022676"/>
    </source>
</evidence>
<evidence type="ECO:0000256" key="1">
    <source>
        <dbReference type="ARBA" id="ARBA00004323"/>
    </source>
</evidence>
<dbReference type="CDD" id="cd00218">
    <property type="entry name" value="GlcAT-I"/>
    <property type="match status" value="1"/>
</dbReference>
<dbReference type="InterPro" id="IPR029044">
    <property type="entry name" value="Nucleotide-diphossugar_trans"/>
</dbReference>
<dbReference type="FunFam" id="3.90.550.10:FF:000084">
    <property type="entry name" value="Glycosyltransferases"/>
    <property type="match status" value="1"/>
</dbReference>
<evidence type="ECO:0000313" key="15">
    <source>
        <dbReference type="EMBL" id="CAH2058943.1"/>
    </source>
</evidence>
<keyword evidence="6 13" id="KW-0735">Signal-anchor</keyword>
<dbReference type="SUPFAM" id="SSF53448">
    <property type="entry name" value="Nucleotide-diphospho-sugar transferases"/>
    <property type="match status" value="1"/>
</dbReference>
<keyword evidence="5 13" id="KW-0812">Transmembrane</keyword>
<evidence type="ECO:0000256" key="6">
    <source>
        <dbReference type="ARBA" id="ARBA00022968"/>
    </source>
</evidence>
<dbReference type="InterPro" id="IPR005027">
    <property type="entry name" value="Glyco_trans_43"/>
</dbReference>
<feature type="transmembrane region" description="Helical" evidence="13">
    <location>
        <begin position="37"/>
        <end position="57"/>
    </location>
</feature>
<protein>
    <recommendedName>
        <fullName evidence="13">Glycosyltransferases</fullName>
        <ecNumber evidence="13">2.4.-.-</ecNumber>
    </recommendedName>
</protein>
<dbReference type="EC" id="2.4.-.-" evidence="13"/>
<comment type="function">
    <text evidence="13">Involved in the synthesis of glucuronoxylan hemicellulose in secondary cell walls.</text>
</comment>
<accession>A0AAU9SA59</accession>
<evidence type="ECO:0000256" key="14">
    <source>
        <dbReference type="SAM" id="MobiDB-lite"/>
    </source>
</evidence>
<dbReference type="PANTHER" id="PTHR10896:SF59">
    <property type="entry name" value="BETA-1,4-XYLOSYLTRANSFERASE IRX9"/>
    <property type="match status" value="1"/>
</dbReference>
<dbReference type="GO" id="GO:0042285">
    <property type="term" value="F:xylosyltransferase activity"/>
    <property type="evidence" value="ECO:0007669"/>
    <property type="project" value="TreeGrafter"/>
</dbReference>
<sequence>MMQCSPLQKRDQRNSLPQTEGLVLMGSKKKVQVWKKAVIHFSLCFVMGFFTGLAPAGKASFFSNFQTTPSTSTKSQIPPQPFQNFTYTPNSLVDKALINSQVQAPAPSESREAEPETRSLSETEEEEVTPRGLVIVVTPVMTKDRYKNVLLRRMANTLRLVPPPLLWIVVEKQADAEEKYSSSTMLRKTGLMYRRIVFKENFTSLESELDHQRNLALRHIEHHKLSGIVHFAGLNNIYDLDFFDEIRDIEVFGTWPMALLSANRKRVIVEGPVCESSQVLGWHLRNINNETETKPPIHISSFAFNSSILWDPERWGRPSSVEGTKQDSIKYVKQVVLEDDSKLKGLPAQDCSKIMLWRLNFPTRTHLNT</sequence>
<proteinExistence type="inferred from homology"/>
<dbReference type="GO" id="GO:0010417">
    <property type="term" value="P:glucuronoxylan biosynthetic process"/>
    <property type="evidence" value="ECO:0007669"/>
    <property type="project" value="TreeGrafter"/>
</dbReference>
<organism evidence="15 16">
    <name type="scientific">Thlaspi arvense</name>
    <name type="common">Field penny-cress</name>
    <dbReference type="NCBI Taxonomy" id="13288"/>
    <lineage>
        <taxon>Eukaryota</taxon>
        <taxon>Viridiplantae</taxon>
        <taxon>Streptophyta</taxon>
        <taxon>Embryophyta</taxon>
        <taxon>Tracheophyta</taxon>
        <taxon>Spermatophyta</taxon>
        <taxon>Magnoliopsida</taxon>
        <taxon>eudicotyledons</taxon>
        <taxon>Gunneridae</taxon>
        <taxon>Pentapetalae</taxon>
        <taxon>rosids</taxon>
        <taxon>malvids</taxon>
        <taxon>Brassicales</taxon>
        <taxon>Brassicaceae</taxon>
        <taxon>Thlaspideae</taxon>
        <taxon>Thlaspi</taxon>
    </lineage>
</organism>
<keyword evidence="3" id="KW-0328">Glycosyltransferase</keyword>
<dbReference type="PANTHER" id="PTHR10896">
    <property type="entry name" value="GALACTOSYLGALACTOSYLXYLOSYLPROTEIN 3-BETA-GLUCURONOSYLTRANSFERASE BETA-1,3-GLUCURONYLTRANSFERASE"/>
    <property type="match status" value="1"/>
</dbReference>
<evidence type="ECO:0000256" key="9">
    <source>
        <dbReference type="ARBA" id="ARBA00023136"/>
    </source>
</evidence>
<gene>
    <name evidence="15" type="ORF">TAV2_LOCUS14857</name>
</gene>
<comment type="similarity">
    <text evidence="2 13">Belongs to the glycosyltransferase 43 family.</text>
</comment>
<evidence type="ECO:0000256" key="12">
    <source>
        <dbReference type="PIRSR" id="PIRSR605027-4"/>
    </source>
</evidence>
<keyword evidence="9 13" id="KW-0472">Membrane</keyword>
<comment type="subcellular location">
    <subcellularLocation>
        <location evidence="1 13">Golgi apparatus membrane</location>
        <topology evidence="1 13">Single-pass type II membrane protein</topology>
    </subcellularLocation>
</comment>
<keyword evidence="10" id="KW-0325">Glycoprotein</keyword>
<dbReference type="GO" id="GO:0009834">
    <property type="term" value="P:plant-type secondary cell wall biogenesis"/>
    <property type="evidence" value="ECO:0007669"/>
    <property type="project" value="TreeGrafter"/>
</dbReference>
<dbReference type="Pfam" id="PF03360">
    <property type="entry name" value="Glyco_transf_43"/>
    <property type="match status" value="1"/>
</dbReference>
<keyword evidence="16" id="KW-1185">Reference proteome</keyword>
<dbReference type="GO" id="GO:0071555">
    <property type="term" value="P:cell wall organization"/>
    <property type="evidence" value="ECO:0007669"/>
    <property type="project" value="UniProtKB-KW"/>
</dbReference>
<evidence type="ECO:0000256" key="8">
    <source>
        <dbReference type="ARBA" id="ARBA00023034"/>
    </source>
</evidence>